<dbReference type="Pfam" id="PF25568">
    <property type="entry name" value="AAA_lid_At3g28540"/>
    <property type="match status" value="3"/>
</dbReference>
<dbReference type="InterPro" id="IPR025753">
    <property type="entry name" value="AAA_N_dom"/>
</dbReference>
<proteinExistence type="inferred from homology"/>
<dbReference type="SUPFAM" id="SSF52540">
    <property type="entry name" value="P-loop containing nucleoside triphosphate hydrolases"/>
    <property type="match status" value="3"/>
</dbReference>
<reference evidence="8 9" key="1">
    <citation type="journal article" date="2020" name="bioRxiv">
        <title>Sequence and annotation of 42 cannabis genomes reveals extensive copy number variation in cannabinoid synthesis and pathogen resistance genes.</title>
        <authorList>
            <person name="Mckernan K.J."/>
            <person name="Helbert Y."/>
            <person name="Kane L.T."/>
            <person name="Ebling H."/>
            <person name="Zhang L."/>
            <person name="Liu B."/>
            <person name="Eaton Z."/>
            <person name="Mclaughlin S."/>
            <person name="Kingan S."/>
            <person name="Baybayan P."/>
            <person name="Concepcion G."/>
            <person name="Jordan M."/>
            <person name="Riva A."/>
            <person name="Barbazuk W."/>
            <person name="Harkins T."/>
        </authorList>
    </citation>
    <scope>NUCLEOTIDE SEQUENCE [LARGE SCALE GENOMIC DNA]</scope>
    <source>
        <strain evidence="9">cv. Jamaican Lion 4</strain>
        <tissue evidence="8">Leaf</tissue>
    </source>
</reference>
<evidence type="ECO:0000313" key="8">
    <source>
        <dbReference type="EMBL" id="KAF4376630.1"/>
    </source>
</evidence>
<feature type="compositionally biased region" description="Basic and acidic residues" evidence="6">
    <location>
        <begin position="671"/>
        <end position="684"/>
    </location>
</feature>
<dbReference type="InterPro" id="IPR003593">
    <property type="entry name" value="AAA+_ATPase"/>
</dbReference>
<evidence type="ECO:0000256" key="1">
    <source>
        <dbReference type="ARBA" id="ARBA00001946"/>
    </source>
</evidence>
<name>A0A7J6G3H8_CANSA</name>
<dbReference type="InterPro" id="IPR050747">
    <property type="entry name" value="Mitochondrial_chaperone_BCS1"/>
</dbReference>
<evidence type="ECO:0000256" key="2">
    <source>
        <dbReference type="ARBA" id="ARBA00007448"/>
    </source>
</evidence>
<feature type="compositionally biased region" description="Basic and acidic residues" evidence="6">
    <location>
        <begin position="826"/>
        <end position="835"/>
    </location>
</feature>
<dbReference type="Gene3D" id="3.40.50.300">
    <property type="entry name" value="P-loop containing nucleotide triphosphate hydrolases"/>
    <property type="match status" value="3"/>
</dbReference>
<dbReference type="GO" id="GO:0005524">
    <property type="term" value="F:ATP binding"/>
    <property type="evidence" value="ECO:0007669"/>
    <property type="project" value="InterPro"/>
</dbReference>
<dbReference type="GO" id="GO:0006950">
    <property type="term" value="P:response to stress"/>
    <property type="evidence" value="ECO:0007669"/>
    <property type="project" value="UniProtKB-ARBA"/>
</dbReference>
<evidence type="ECO:0000256" key="4">
    <source>
        <dbReference type="ARBA" id="ARBA00022842"/>
    </source>
</evidence>
<keyword evidence="4" id="KW-0460">Magnesium</keyword>
<dbReference type="GO" id="GO:0016887">
    <property type="term" value="F:ATP hydrolysis activity"/>
    <property type="evidence" value="ECO:0007669"/>
    <property type="project" value="InterPro"/>
</dbReference>
<feature type="region of interest" description="Disordered" evidence="6">
    <location>
        <begin position="671"/>
        <end position="694"/>
    </location>
</feature>
<feature type="region of interest" description="Disordered" evidence="6">
    <location>
        <begin position="162"/>
        <end position="192"/>
    </location>
</feature>
<dbReference type="EMBL" id="JAATIP010000084">
    <property type="protein sequence ID" value="KAF4376630.1"/>
    <property type="molecule type" value="Genomic_DNA"/>
</dbReference>
<evidence type="ECO:0000256" key="3">
    <source>
        <dbReference type="ARBA" id="ARBA00022801"/>
    </source>
</evidence>
<evidence type="ECO:0000313" key="9">
    <source>
        <dbReference type="Proteomes" id="UP000525078"/>
    </source>
</evidence>
<dbReference type="InterPro" id="IPR058017">
    <property type="entry name" value="At3g28540-like_C"/>
</dbReference>
<dbReference type="InterPro" id="IPR027417">
    <property type="entry name" value="P-loop_NTPase"/>
</dbReference>
<dbReference type="SMART" id="SM00382">
    <property type="entry name" value="AAA"/>
    <property type="match status" value="1"/>
</dbReference>
<evidence type="ECO:0000256" key="6">
    <source>
        <dbReference type="SAM" id="MobiDB-lite"/>
    </source>
</evidence>
<dbReference type="Proteomes" id="UP000525078">
    <property type="component" value="Unassembled WGS sequence"/>
</dbReference>
<feature type="region of interest" description="Disordered" evidence="6">
    <location>
        <begin position="814"/>
        <end position="835"/>
    </location>
</feature>
<evidence type="ECO:0000259" key="7">
    <source>
        <dbReference type="SMART" id="SM00382"/>
    </source>
</evidence>
<keyword evidence="3" id="KW-0378">Hydrolase</keyword>
<dbReference type="Pfam" id="PF00004">
    <property type="entry name" value="AAA"/>
    <property type="match status" value="2"/>
</dbReference>
<organism evidence="8 9">
    <name type="scientific">Cannabis sativa</name>
    <name type="common">Hemp</name>
    <name type="synonym">Marijuana</name>
    <dbReference type="NCBI Taxonomy" id="3483"/>
    <lineage>
        <taxon>Eukaryota</taxon>
        <taxon>Viridiplantae</taxon>
        <taxon>Streptophyta</taxon>
        <taxon>Embryophyta</taxon>
        <taxon>Tracheophyta</taxon>
        <taxon>Spermatophyta</taxon>
        <taxon>Magnoliopsida</taxon>
        <taxon>eudicotyledons</taxon>
        <taxon>Gunneridae</taxon>
        <taxon>Pentapetalae</taxon>
        <taxon>rosids</taxon>
        <taxon>fabids</taxon>
        <taxon>Rosales</taxon>
        <taxon>Cannabaceae</taxon>
        <taxon>Cannabis</taxon>
    </lineage>
</organism>
<evidence type="ECO:0000256" key="5">
    <source>
        <dbReference type="ARBA" id="ARBA00049360"/>
    </source>
</evidence>
<accession>A0A7J6G3H8</accession>
<dbReference type="InterPro" id="IPR003959">
    <property type="entry name" value="ATPase_AAA_core"/>
</dbReference>
<gene>
    <name evidence="8" type="ORF">F8388_025501</name>
</gene>
<feature type="region of interest" description="Disordered" evidence="6">
    <location>
        <begin position="1113"/>
        <end position="1142"/>
    </location>
</feature>
<comment type="caution">
    <text evidence="8">The sequence shown here is derived from an EMBL/GenBank/DDBJ whole genome shotgun (WGS) entry which is preliminary data.</text>
</comment>
<feature type="domain" description="AAA+ ATPase" evidence="7">
    <location>
        <begin position="600"/>
        <end position="734"/>
    </location>
</feature>
<sequence>MVLSLDDNSQVPDQFKGVKLKWISHKIDPTASSLRWGYPNSDDKRYFTLSFHRRHRELITTAYLRHVLEEGKRIALKNRKRKLYTNGSTDIYRSGKSSKWISVDFEHPASFETLALDPKLKKDIMKDLLKFKTERITIPNSSKSIIVIEDIDCSLDLTGQRKKKNKKKKDGVQSSNSSDPVNEDSIDDYSKERKNGQAHRASYCGFGAFKVLAKNYLDVESHDLFSKIGVFNAKEEAVKKQAEDEEAKLKDKRMRRTNYRTKDRDKILKLMVPRREHVLWWKQTKWSHVLFEHPASFDTLAMEPEKKQEIIKDLLKFKKGKSIMLKLGKLGKEGHTELKKLLIDTSNKSIIVIEDIDWSLDLTGHGRMRRRKLVVVRGLICVYNYYVDKLDPALIRRGRMDKHIELSYCGFEAFKADVAENLMPKSDEDDADKCLKNLVDAIEIAKEEAIIGLFNHEVYTAIQNYLSANSSSRAKRLRANDIKDNKSLVLSLDDNEEVTEEFQGVKLWWTSSKKIPQGSSNPFYPNSDEKRYFKLTFHRTHRQLITESFLAHVLEEGKGIAFKNRQRKLYTNGSEKAGDINDLLKFKNGKEYYAKIGKAWKRGYLLYGPPGTGKSTMISAMANFLDYDVYDLELTAVKDNTELRKLLIETSNKSIIVIEDIDCSLDLTGQRKEKKKDEDSEQSKDPVSVQKRAEEEACGGERLIVFTTNYVDKLDPALIRRGRMDKHIELSYCGFEAFKVLAKNYLDVESHDLFSKIERLLGEIDTTPADVAENLMPKSDEEDADKCLKNLIEALENAKEEAIRKKAEDEAKLQAAEEEKLEEESDPKSGKEDVKCKCGNGALDKEVKENGSLVWSGSRSQFESKSVFGVRVRVRALRSDPGLGRLGLCPKFGFNELTGERLMRSEAYSAIENYLSTNSSLHAKRLKADVVKSNNQSLVLSMDDHEEVVDEFKGVKLWWASGKNNSKTQTVSFYQVSDERRYYILTFHKRHRELIVGAYLNHVLKEGKAIKVRNRQRKLYTNHGSYWSHVVFQHPATFQTLALEQEKKQDIIDDLIAFSQAEEFYARIGRAWKRGYLLYGPPGTGKSTMISAMANLLNYDIYDLELTALTGQRKKKKKEKKEDDQDGKEHKEKKEEKEDKNSQVTLSGLLNFIDGICF</sequence>
<dbReference type="PANTHER" id="PTHR23070">
    <property type="entry name" value="BCS1 AAA-TYPE ATPASE"/>
    <property type="match status" value="1"/>
</dbReference>
<protein>
    <recommendedName>
        <fullName evidence="7">AAA+ ATPase domain-containing protein</fullName>
    </recommendedName>
</protein>
<dbReference type="AlphaFoldDB" id="A0A7J6G3H8"/>
<comment type="catalytic activity">
    <reaction evidence="5">
        <text>ATP + H2O = ADP + phosphate + H(+)</text>
        <dbReference type="Rhea" id="RHEA:13065"/>
        <dbReference type="ChEBI" id="CHEBI:15377"/>
        <dbReference type="ChEBI" id="CHEBI:15378"/>
        <dbReference type="ChEBI" id="CHEBI:30616"/>
        <dbReference type="ChEBI" id="CHEBI:43474"/>
        <dbReference type="ChEBI" id="CHEBI:456216"/>
    </reaction>
</comment>
<feature type="compositionally biased region" description="Basic and acidic residues" evidence="6">
    <location>
        <begin position="1120"/>
        <end position="1141"/>
    </location>
</feature>
<dbReference type="Gene3D" id="6.10.280.40">
    <property type="match status" value="1"/>
</dbReference>
<comment type="cofactor">
    <cofactor evidence="1">
        <name>Mg(2+)</name>
        <dbReference type="ChEBI" id="CHEBI:18420"/>
    </cofactor>
</comment>
<comment type="similarity">
    <text evidence="2">Belongs to the AAA ATPase family. BCS1 subfamily.</text>
</comment>
<dbReference type="Pfam" id="PF14363">
    <property type="entry name" value="AAA_assoc"/>
    <property type="match status" value="2"/>
</dbReference>